<sequence length="305" mass="33024">MVPEVLEYLQVAPGRRYVDGTAGGGGHSQAILEASTPDGRLLSIDRDPEAIETVRERLAGFGERLTLVQGNYGDVHQICAEHDFLDVDGLLVDAGVSSHQLDEAERGFSFSQAGPLDMRMGTDAPTLEEYLAAVELDELTRALKVYGEVRKAYYIARAILDAFDAGELETTVDLANVVENTVGRGAGSGRGTSIHPATLVFQGLRIAINRELETLEAAVKAVPDVVRKGGRAVFISFHSLEDRIVKHGFRDLAEDCVCPPGLPICGCDAVQRVKVLTSKPVYASDEEVERNPRARSARLRAVEVL</sequence>
<evidence type="ECO:0000256" key="5">
    <source>
        <dbReference type="ARBA" id="ARBA00022691"/>
    </source>
</evidence>
<dbReference type="Gene3D" id="3.40.50.150">
    <property type="entry name" value="Vaccinia Virus protein VP39"/>
    <property type="match status" value="1"/>
</dbReference>
<dbReference type="PIRSF" id="PIRSF004486">
    <property type="entry name" value="MraW"/>
    <property type="match status" value="1"/>
</dbReference>
<dbReference type="EC" id="2.1.1.199" evidence="6"/>
<name>A0A4Y6Q4S9_PERCE</name>
<dbReference type="GO" id="GO:0071424">
    <property type="term" value="F:rRNA (cytosine-N4-)-methyltransferase activity"/>
    <property type="evidence" value="ECO:0007669"/>
    <property type="project" value="UniProtKB-UniRule"/>
</dbReference>
<comment type="subcellular location">
    <subcellularLocation>
        <location evidence="6">Cytoplasm</location>
    </subcellularLocation>
</comment>
<keyword evidence="3 6" id="KW-0489">Methyltransferase</keyword>
<feature type="binding site" evidence="6">
    <location>
        <position position="93"/>
    </location>
    <ligand>
        <name>S-adenosyl-L-methionine</name>
        <dbReference type="ChEBI" id="CHEBI:59789"/>
    </ligand>
</feature>
<evidence type="ECO:0000256" key="6">
    <source>
        <dbReference type="HAMAP-Rule" id="MF_01007"/>
    </source>
</evidence>
<evidence type="ECO:0000256" key="4">
    <source>
        <dbReference type="ARBA" id="ARBA00022679"/>
    </source>
</evidence>
<dbReference type="InterPro" id="IPR002903">
    <property type="entry name" value="RsmH"/>
</dbReference>
<dbReference type="SUPFAM" id="SSF81799">
    <property type="entry name" value="Putative methyltransferase TM0872, insert domain"/>
    <property type="match status" value="1"/>
</dbReference>
<feature type="binding site" evidence="6">
    <location>
        <position position="72"/>
    </location>
    <ligand>
        <name>S-adenosyl-L-methionine</name>
        <dbReference type="ChEBI" id="CHEBI:59789"/>
    </ligand>
</feature>
<dbReference type="Gene3D" id="1.10.150.170">
    <property type="entry name" value="Putative methyltransferase TM0872, insert domain"/>
    <property type="match status" value="1"/>
</dbReference>
<accession>A0A4Y6Q4S9</accession>
<dbReference type="GO" id="GO:0070475">
    <property type="term" value="P:rRNA base methylation"/>
    <property type="evidence" value="ECO:0007669"/>
    <property type="project" value="UniProtKB-UniRule"/>
</dbReference>
<dbReference type="AlphaFoldDB" id="A0A4Y6Q4S9"/>
<dbReference type="SUPFAM" id="SSF53335">
    <property type="entry name" value="S-adenosyl-L-methionine-dependent methyltransferases"/>
    <property type="match status" value="1"/>
</dbReference>
<accession>A0A5B8YHC2</accession>
<feature type="binding site" evidence="6">
    <location>
        <position position="100"/>
    </location>
    <ligand>
        <name>S-adenosyl-L-methionine</name>
        <dbReference type="ChEBI" id="CHEBI:59789"/>
    </ligand>
</feature>
<keyword evidence="5 6" id="KW-0949">S-adenosyl-L-methionine</keyword>
<proteinExistence type="inferred from homology"/>
<evidence type="ECO:0000256" key="1">
    <source>
        <dbReference type="ARBA" id="ARBA00010396"/>
    </source>
</evidence>
<evidence type="ECO:0000313" key="7">
    <source>
        <dbReference type="EMBL" id="QDG54985.1"/>
    </source>
</evidence>
<dbReference type="PANTHER" id="PTHR11265:SF0">
    <property type="entry name" value="12S RRNA N4-METHYLCYTIDINE METHYLTRANSFERASE"/>
    <property type="match status" value="1"/>
</dbReference>
<dbReference type="HAMAP" id="MF_01007">
    <property type="entry name" value="16SrRNA_methyltr_H"/>
    <property type="match status" value="1"/>
</dbReference>
<dbReference type="EMBL" id="CP041186">
    <property type="protein sequence ID" value="QDG54985.1"/>
    <property type="molecule type" value="Genomic_DNA"/>
</dbReference>
<feature type="binding site" evidence="6">
    <location>
        <begin position="25"/>
        <end position="27"/>
    </location>
    <ligand>
        <name>S-adenosyl-L-methionine</name>
        <dbReference type="ChEBI" id="CHEBI:59789"/>
    </ligand>
</feature>
<dbReference type="InterPro" id="IPR029063">
    <property type="entry name" value="SAM-dependent_MTases_sf"/>
</dbReference>
<dbReference type="NCBIfam" id="TIGR00006">
    <property type="entry name" value="16S rRNA (cytosine(1402)-N(4))-methyltransferase RsmH"/>
    <property type="match status" value="1"/>
</dbReference>
<comment type="similarity">
    <text evidence="1 6">Belongs to the methyltransferase superfamily. RsmH family.</text>
</comment>
<dbReference type="OrthoDB" id="9806637at2"/>
<keyword evidence="2 6" id="KW-0698">rRNA processing</keyword>
<keyword evidence="8" id="KW-1185">Reference proteome</keyword>
<gene>
    <name evidence="6 7" type="primary">rsmH</name>
    <name evidence="7" type="ORF">FIV42_29740</name>
</gene>
<keyword evidence="6" id="KW-0963">Cytoplasm</keyword>
<evidence type="ECO:0000313" key="8">
    <source>
        <dbReference type="Proteomes" id="UP000315995"/>
    </source>
</evidence>
<comment type="function">
    <text evidence="6">Specifically methylates the N4 position of cytidine in position 1402 (C1402) of 16S rRNA.</text>
</comment>
<dbReference type="GO" id="GO:0005737">
    <property type="term" value="C:cytoplasm"/>
    <property type="evidence" value="ECO:0007669"/>
    <property type="project" value="UniProtKB-SubCell"/>
</dbReference>
<protein>
    <recommendedName>
        <fullName evidence="6">Ribosomal RNA small subunit methyltransferase H</fullName>
        <ecNumber evidence="6">2.1.1.199</ecNumber>
    </recommendedName>
    <alternativeName>
        <fullName evidence="6">16S rRNA m(4)C1402 methyltransferase</fullName>
    </alternativeName>
    <alternativeName>
        <fullName evidence="6">rRNA (cytosine-N(4)-)-methyltransferase RsmH</fullName>
    </alternativeName>
</protein>
<reference evidence="7 8" key="1">
    <citation type="submission" date="2019-06" db="EMBL/GenBank/DDBJ databases">
        <title>Persicimonas caeni gen. nov., sp. nov., a predatory bacterium isolated from solar saltern.</title>
        <authorList>
            <person name="Wang S."/>
        </authorList>
    </citation>
    <scope>NUCLEOTIDE SEQUENCE [LARGE SCALE GENOMIC DNA]</scope>
    <source>
        <strain evidence="7 8">YN101</strain>
    </source>
</reference>
<dbReference type="Proteomes" id="UP000315995">
    <property type="component" value="Chromosome"/>
</dbReference>
<dbReference type="InterPro" id="IPR023397">
    <property type="entry name" value="SAM-dep_MeTrfase_MraW_recog"/>
</dbReference>
<organism evidence="7 8">
    <name type="scientific">Persicimonas caeni</name>
    <dbReference type="NCBI Taxonomy" id="2292766"/>
    <lineage>
        <taxon>Bacteria</taxon>
        <taxon>Deltaproteobacteria</taxon>
        <taxon>Bradymonadales</taxon>
        <taxon>Bradymonadaceae</taxon>
        <taxon>Persicimonas</taxon>
    </lineage>
</organism>
<dbReference type="Pfam" id="PF01795">
    <property type="entry name" value="Methyltransf_5"/>
    <property type="match status" value="1"/>
</dbReference>
<feature type="binding site" evidence="6">
    <location>
        <position position="45"/>
    </location>
    <ligand>
        <name>S-adenosyl-L-methionine</name>
        <dbReference type="ChEBI" id="CHEBI:59789"/>
    </ligand>
</feature>
<comment type="catalytic activity">
    <reaction evidence="6">
        <text>cytidine(1402) in 16S rRNA + S-adenosyl-L-methionine = N(4)-methylcytidine(1402) in 16S rRNA + S-adenosyl-L-homocysteine + H(+)</text>
        <dbReference type="Rhea" id="RHEA:42928"/>
        <dbReference type="Rhea" id="RHEA-COMP:10286"/>
        <dbReference type="Rhea" id="RHEA-COMP:10287"/>
        <dbReference type="ChEBI" id="CHEBI:15378"/>
        <dbReference type="ChEBI" id="CHEBI:57856"/>
        <dbReference type="ChEBI" id="CHEBI:59789"/>
        <dbReference type="ChEBI" id="CHEBI:74506"/>
        <dbReference type="ChEBI" id="CHEBI:82748"/>
        <dbReference type="EC" id="2.1.1.199"/>
    </reaction>
</comment>
<evidence type="ECO:0000256" key="2">
    <source>
        <dbReference type="ARBA" id="ARBA00022552"/>
    </source>
</evidence>
<evidence type="ECO:0000256" key="3">
    <source>
        <dbReference type="ARBA" id="ARBA00022603"/>
    </source>
</evidence>
<keyword evidence="4 6" id="KW-0808">Transferase</keyword>
<dbReference type="PANTHER" id="PTHR11265">
    <property type="entry name" value="S-ADENOSYL-METHYLTRANSFERASE MRAW"/>
    <property type="match status" value="1"/>
</dbReference>